<dbReference type="RefSeq" id="WP_117953299.1">
    <property type="nucleotide sequence ID" value="NZ_QRAN01000005.1"/>
</dbReference>
<dbReference type="FunFam" id="3.40.50.720:FF:000084">
    <property type="entry name" value="Short-chain dehydrogenase reductase"/>
    <property type="match status" value="1"/>
</dbReference>
<dbReference type="Proteomes" id="UP000265509">
    <property type="component" value="Unassembled WGS sequence"/>
</dbReference>
<evidence type="ECO:0000313" key="4">
    <source>
        <dbReference type="EMBL" id="RLQ22528.1"/>
    </source>
</evidence>
<evidence type="ECO:0000259" key="3">
    <source>
        <dbReference type="SMART" id="SM00822"/>
    </source>
</evidence>
<dbReference type="EMBL" id="QRAN01000005">
    <property type="protein sequence ID" value="RLQ22528.1"/>
    <property type="molecule type" value="Genomic_DNA"/>
</dbReference>
<dbReference type="InterPro" id="IPR002347">
    <property type="entry name" value="SDR_fam"/>
</dbReference>
<evidence type="ECO:0000256" key="1">
    <source>
        <dbReference type="ARBA" id="ARBA00006484"/>
    </source>
</evidence>
<comment type="similarity">
    <text evidence="1">Belongs to the short-chain dehydrogenases/reductases (SDR) family.</text>
</comment>
<dbReference type="Pfam" id="PF13561">
    <property type="entry name" value="adh_short_C2"/>
    <property type="match status" value="1"/>
</dbReference>
<evidence type="ECO:0000256" key="2">
    <source>
        <dbReference type="ARBA" id="ARBA00023002"/>
    </source>
</evidence>
<evidence type="ECO:0000313" key="5">
    <source>
        <dbReference type="Proteomes" id="UP000265509"/>
    </source>
</evidence>
<dbReference type="SUPFAM" id="SSF51735">
    <property type="entry name" value="NAD(P)-binding Rossmann-fold domains"/>
    <property type="match status" value="1"/>
</dbReference>
<gene>
    <name evidence="4" type="ORF">DWB85_05940</name>
</gene>
<dbReference type="GO" id="GO:0016491">
    <property type="term" value="F:oxidoreductase activity"/>
    <property type="evidence" value="ECO:0007669"/>
    <property type="project" value="UniProtKB-KW"/>
</dbReference>
<reference evidence="4 5" key="1">
    <citation type="submission" date="2018-07" db="EMBL/GenBank/DDBJ databases">
        <title>Halioglobus sp. genome submission.</title>
        <authorList>
            <person name="Ye M.-Q."/>
            <person name="Du Z.-J."/>
        </authorList>
    </citation>
    <scope>NUCLEOTIDE SEQUENCE [LARGE SCALE GENOMIC DNA]</scope>
    <source>
        <strain evidence="4 5">U0301</strain>
    </source>
</reference>
<dbReference type="SMART" id="SM00822">
    <property type="entry name" value="PKS_KR"/>
    <property type="match status" value="1"/>
</dbReference>
<organism evidence="4 5">
    <name type="scientific">Seongchinamella sediminis</name>
    <dbReference type="NCBI Taxonomy" id="2283635"/>
    <lineage>
        <taxon>Bacteria</taxon>
        <taxon>Pseudomonadati</taxon>
        <taxon>Pseudomonadota</taxon>
        <taxon>Gammaproteobacteria</taxon>
        <taxon>Cellvibrionales</taxon>
        <taxon>Halieaceae</taxon>
        <taxon>Seongchinamella</taxon>
    </lineage>
</organism>
<dbReference type="CDD" id="cd05233">
    <property type="entry name" value="SDR_c"/>
    <property type="match status" value="1"/>
</dbReference>
<dbReference type="AlphaFoldDB" id="A0A3L7DY64"/>
<dbReference type="InterPro" id="IPR036291">
    <property type="entry name" value="NAD(P)-bd_dom_sf"/>
</dbReference>
<comment type="caution">
    <text evidence="4">The sequence shown here is derived from an EMBL/GenBank/DDBJ whole genome shotgun (WGS) entry which is preliminary data.</text>
</comment>
<accession>A0A3L7DY64</accession>
<dbReference type="OrthoDB" id="9803333at2"/>
<proteinExistence type="inferred from homology"/>
<dbReference type="PROSITE" id="PS00061">
    <property type="entry name" value="ADH_SHORT"/>
    <property type="match status" value="1"/>
</dbReference>
<dbReference type="PANTHER" id="PTHR43669">
    <property type="entry name" value="5-KETO-D-GLUCONATE 5-REDUCTASE"/>
    <property type="match status" value="1"/>
</dbReference>
<name>A0A3L7DY64_9GAMM</name>
<keyword evidence="5" id="KW-1185">Reference proteome</keyword>
<dbReference type="InterPro" id="IPR020904">
    <property type="entry name" value="Sc_DH/Rdtase_CS"/>
</dbReference>
<dbReference type="PRINTS" id="PR00080">
    <property type="entry name" value="SDRFAMILY"/>
</dbReference>
<dbReference type="PRINTS" id="PR00081">
    <property type="entry name" value="GDHRDH"/>
</dbReference>
<dbReference type="PANTHER" id="PTHR43669:SF3">
    <property type="entry name" value="ALCOHOL DEHYDROGENASE, PUTATIVE (AFU_ORTHOLOGUE AFUA_3G03445)-RELATED"/>
    <property type="match status" value="1"/>
</dbReference>
<keyword evidence="2" id="KW-0560">Oxidoreductase</keyword>
<sequence length="257" mass="27058">MSEHSIFDLSGKCVLVTGASGGLGAHFADVAAAAGARVVLAARREDRLAEQVAAITGRGGLAHAVAIDVCDQQSIATALDRIEREVAPLDVLVNNAGISVVKAFLDTDEEDWRRQLDTNVIGLASVARHAAQRMRDEERPGSIINIGSILGLRPGNMAAAYGATKAAVIHLTRGMSLELARYRIRVNALLPGYIPSDLSDLKDNPAALERLQRQVPMGRVGEMGDLDGALLLLAADASRYMTGSTVTVDGGHSSNSL</sequence>
<dbReference type="Gene3D" id="3.40.50.720">
    <property type="entry name" value="NAD(P)-binding Rossmann-like Domain"/>
    <property type="match status" value="1"/>
</dbReference>
<protein>
    <submittedName>
        <fullName evidence="4">SDR family oxidoreductase</fullName>
    </submittedName>
</protein>
<dbReference type="InterPro" id="IPR057326">
    <property type="entry name" value="KR_dom"/>
</dbReference>
<feature type="domain" description="Ketoreductase" evidence="3">
    <location>
        <begin position="12"/>
        <end position="175"/>
    </location>
</feature>